<accession>A0A7X6QZ26</accession>
<dbReference type="Proteomes" id="UP000581206">
    <property type="component" value="Unassembled WGS sequence"/>
</dbReference>
<dbReference type="GO" id="GO:0005886">
    <property type="term" value="C:plasma membrane"/>
    <property type="evidence" value="ECO:0007669"/>
    <property type="project" value="UniProtKB-SubCell"/>
</dbReference>
<dbReference type="PANTHER" id="PTHR32243:SF18">
    <property type="entry name" value="INNER MEMBRANE ABC TRANSPORTER PERMEASE PROTEIN YCJP"/>
    <property type="match status" value="1"/>
</dbReference>
<organism evidence="10 11">
    <name type="scientific">Cellulomonas denverensis</name>
    <dbReference type="NCBI Taxonomy" id="264297"/>
    <lineage>
        <taxon>Bacteria</taxon>
        <taxon>Bacillati</taxon>
        <taxon>Actinomycetota</taxon>
        <taxon>Actinomycetes</taxon>
        <taxon>Micrococcales</taxon>
        <taxon>Cellulomonadaceae</taxon>
        <taxon>Cellulomonas</taxon>
    </lineage>
</organism>
<dbReference type="Gene3D" id="1.10.3720.10">
    <property type="entry name" value="MetI-like"/>
    <property type="match status" value="1"/>
</dbReference>
<feature type="region of interest" description="Disordered" evidence="8">
    <location>
        <begin position="1"/>
        <end position="33"/>
    </location>
</feature>
<feature type="transmembrane region" description="Helical" evidence="7">
    <location>
        <begin position="174"/>
        <end position="197"/>
    </location>
</feature>
<feature type="transmembrane region" description="Helical" evidence="7">
    <location>
        <begin position="141"/>
        <end position="162"/>
    </location>
</feature>
<comment type="caution">
    <text evidence="10">The sequence shown here is derived from an EMBL/GenBank/DDBJ whole genome shotgun (WGS) entry which is preliminary data.</text>
</comment>
<dbReference type="PROSITE" id="PS50928">
    <property type="entry name" value="ABC_TM1"/>
    <property type="match status" value="1"/>
</dbReference>
<evidence type="ECO:0000313" key="10">
    <source>
        <dbReference type="EMBL" id="NKY22672.1"/>
    </source>
</evidence>
<keyword evidence="6 7" id="KW-0472">Membrane</keyword>
<feature type="domain" description="ABC transmembrane type-1" evidence="9">
    <location>
        <begin position="106"/>
        <end position="296"/>
    </location>
</feature>
<reference evidence="10 11" key="1">
    <citation type="submission" date="2020-04" db="EMBL/GenBank/DDBJ databases">
        <title>MicrobeNet Type strains.</title>
        <authorList>
            <person name="Nicholson A.C."/>
        </authorList>
    </citation>
    <scope>NUCLEOTIDE SEQUENCE [LARGE SCALE GENOMIC DNA]</scope>
    <source>
        <strain evidence="10 11">ATCC BAA-788</strain>
    </source>
</reference>
<dbReference type="AlphaFoldDB" id="A0A7X6QZ26"/>
<dbReference type="InterPro" id="IPR050901">
    <property type="entry name" value="BP-dep_ABC_trans_perm"/>
</dbReference>
<dbReference type="InterPro" id="IPR035906">
    <property type="entry name" value="MetI-like_sf"/>
</dbReference>
<comment type="similarity">
    <text evidence="7">Belongs to the binding-protein-dependent transport system permease family.</text>
</comment>
<dbReference type="PANTHER" id="PTHR32243">
    <property type="entry name" value="MALTOSE TRANSPORT SYSTEM PERMEASE-RELATED"/>
    <property type="match status" value="1"/>
</dbReference>
<evidence type="ECO:0000256" key="2">
    <source>
        <dbReference type="ARBA" id="ARBA00022448"/>
    </source>
</evidence>
<protein>
    <submittedName>
        <fullName evidence="10">Carbohydrate ABC transporter permease</fullName>
    </submittedName>
</protein>
<evidence type="ECO:0000256" key="5">
    <source>
        <dbReference type="ARBA" id="ARBA00022989"/>
    </source>
</evidence>
<evidence type="ECO:0000256" key="3">
    <source>
        <dbReference type="ARBA" id="ARBA00022475"/>
    </source>
</evidence>
<keyword evidence="4 7" id="KW-0812">Transmembrane</keyword>
<dbReference type="CDD" id="cd06261">
    <property type="entry name" value="TM_PBP2"/>
    <property type="match status" value="1"/>
</dbReference>
<keyword evidence="11" id="KW-1185">Reference proteome</keyword>
<keyword evidence="3" id="KW-1003">Cell membrane</keyword>
<feature type="transmembrane region" description="Helical" evidence="7">
    <location>
        <begin position="108"/>
        <end position="129"/>
    </location>
</feature>
<feature type="transmembrane region" description="Helical" evidence="7">
    <location>
        <begin position="275"/>
        <end position="296"/>
    </location>
</feature>
<evidence type="ECO:0000256" key="6">
    <source>
        <dbReference type="ARBA" id="ARBA00023136"/>
    </source>
</evidence>
<keyword evidence="5 7" id="KW-1133">Transmembrane helix</keyword>
<name>A0A7X6QZ26_9CELL</name>
<evidence type="ECO:0000259" key="9">
    <source>
        <dbReference type="PROSITE" id="PS50928"/>
    </source>
</evidence>
<feature type="transmembrane region" description="Helical" evidence="7">
    <location>
        <begin position="218"/>
        <end position="243"/>
    </location>
</feature>
<sequence length="311" mass="34210">MSTVDTTAPLGTRESTATDAGAARKAGRTNRNARARRDRPGWFLTVCAVVVFAFSVFPVYWMVNSSFLPTNRIRSTTPTFFPVDGTFENYRKIFAGETNYLFTPALRVSLTVVVVVLVFALLFGFLAALAATRFRWRGRKMFIVTILAIQMIPGEAMIISLYSMLRDWNLLDQIFGLILLYTASVLPFTIWTLRGFVAGVPAELEEAAQIDGCSKIGAFIRVTFPLVAPGLISTGVFAFIQAWNEFVLALVVMEGNKTLPIWLRALQEATKGTDWGTVMAGSTLISIPIVIFFLFVQGRMTSGMVSGAVKG</sequence>
<feature type="transmembrane region" description="Helical" evidence="7">
    <location>
        <begin position="41"/>
        <end position="63"/>
    </location>
</feature>
<dbReference type="SUPFAM" id="SSF161098">
    <property type="entry name" value="MetI-like"/>
    <property type="match status" value="1"/>
</dbReference>
<dbReference type="InterPro" id="IPR000515">
    <property type="entry name" value="MetI-like"/>
</dbReference>
<dbReference type="RefSeq" id="WP_168629785.1">
    <property type="nucleotide sequence ID" value="NZ_BONL01000004.1"/>
</dbReference>
<keyword evidence="2 7" id="KW-0813">Transport</keyword>
<evidence type="ECO:0000313" key="11">
    <source>
        <dbReference type="Proteomes" id="UP000581206"/>
    </source>
</evidence>
<proteinExistence type="inferred from homology"/>
<gene>
    <name evidence="10" type="ORF">HGA03_08330</name>
</gene>
<evidence type="ECO:0000256" key="7">
    <source>
        <dbReference type="RuleBase" id="RU363032"/>
    </source>
</evidence>
<evidence type="ECO:0000256" key="1">
    <source>
        <dbReference type="ARBA" id="ARBA00004651"/>
    </source>
</evidence>
<evidence type="ECO:0000256" key="8">
    <source>
        <dbReference type="SAM" id="MobiDB-lite"/>
    </source>
</evidence>
<dbReference type="GO" id="GO:0055085">
    <property type="term" value="P:transmembrane transport"/>
    <property type="evidence" value="ECO:0007669"/>
    <property type="project" value="InterPro"/>
</dbReference>
<dbReference type="Pfam" id="PF00528">
    <property type="entry name" value="BPD_transp_1"/>
    <property type="match status" value="1"/>
</dbReference>
<evidence type="ECO:0000256" key="4">
    <source>
        <dbReference type="ARBA" id="ARBA00022692"/>
    </source>
</evidence>
<comment type="subcellular location">
    <subcellularLocation>
        <location evidence="1 7">Cell membrane</location>
        <topology evidence="1 7">Multi-pass membrane protein</topology>
    </subcellularLocation>
</comment>
<dbReference type="EMBL" id="JAAXOX010000003">
    <property type="protein sequence ID" value="NKY22672.1"/>
    <property type="molecule type" value="Genomic_DNA"/>
</dbReference>